<evidence type="ECO:0000313" key="2">
    <source>
        <dbReference type="Proteomes" id="UP000304953"/>
    </source>
</evidence>
<keyword evidence="1" id="KW-0808">Transferase</keyword>
<accession>A0AC61RYY2</accession>
<dbReference type="Proteomes" id="UP000304953">
    <property type="component" value="Unassembled WGS sequence"/>
</dbReference>
<name>A0AC61RYY2_9FIRM</name>
<keyword evidence="2" id="KW-1185">Reference proteome</keyword>
<proteinExistence type="predicted"/>
<organism evidence="1 2">
    <name type="scientific">Petralouisia muris</name>
    <dbReference type="NCBI Taxonomy" id="3032872"/>
    <lineage>
        <taxon>Bacteria</taxon>
        <taxon>Bacillati</taxon>
        <taxon>Bacillota</taxon>
        <taxon>Clostridia</taxon>
        <taxon>Lachnospirales</taxon>
        <taxon>Lachnospiraceae</taxon>
        <taxon>Petralouisia</taxon>
    </lineage>
</organism>
<comment type="caution">
    <text evidence="1">The sequence shown here is derived from an EMBL/GenBank/DDBJ whole genome shotgun (WGS) entry which is preliminary data.</text>
</comment>
<reference evidence="1" key="1">
    <citation type="submission" date="2019-04" db="EMBL/GenBank/DDBJ databases">
        <title>Microbes associate with the intestines of laboratory mice.</title>
        <authorList>
            <person name="Navarre W."/>
            <person name="Wong E."/>
            <person name="Huang K."/>
            <person name="Tropini C."/>
            <person name="Ng K."/>
            <person name="Yu B."/>
        </authorList>
    </citation>
    <scope>NUCLEOTIDE SEQUENCE</scope>
    <source>
        <strain evidence="1">NM01_1-7b</strain>
    </source>
</reference>
<gene>
    <name evidence="1" type="ORF">E5329_07065</name>
</gene>
<protein>
    <submittedName>
        <fullName evidence="1">HAMP domain-containing histidine kinase</fullName>
    </submittedName>
</protein>
<sequence>MGTWFMAVIGIMAVIIIALFVKIHLLQRAAEEIEHAFADRLMADTNTLIDLSCNDRHMRSLANAINLQLQKLQKQRRQFQQGDMELKNAVMNLSHDLRTPLTAICGYLDMLEEEEKTKTAERYLAVIRNRAQVMTQLTEELFQYSMVLAGEDKLNAEPVAINRVLEESIAAFYASLKKQGVTPKIQIPEKKVIRMLDRTALARVFANLLQNAIKYSEGDLDIVLSETGEITFCNKASGLSKVQAHRLFDRFYTVETARTSTGLGLSIAKTLVSQMNGTISAEYENHRLSICIYFSD</sequence>
<keyword evidence="1" id="KW-0418">Kinase</keyword>
<evidence type="ECO:0000313" key="1">
    <source>
        <dbReference type="EMBL" id="TGY96975.1"/>
    </source>
</evidence>
<dbReference type="EMBL" id="SRYA01000011">
    <property type="protein sequence ID" value="TGY96975.1"/>
    <property type="molecule type" value="Genomic_DNA"/>
</dbReference>